<dbReference type="SUPFAM" id="SSF52166">
    <property type="entry name" value="Ribosomal protein L4"/>
    <property type="match status" value="1"/>
</dbReference>
<sequence length="210" mass="23993">MKISFLDSFGNLKLIHKFSFNKINISFYAKVASVFRILNLNKCQNSLGVKTRSEVSGTGKKPWNQKGTGRARHGSKRSPIWVKGGVSHGPDSNKNYFKKINKKLKANVFRDLILFKILNKSLTVLKCIQFFKNSSSYSLSWLKKIKSKRSNNIIVIDHELPDNLFLSFRNSNFIKFKTLKSLNLTDLIKADQVIISFSSFKILIKSKSIV</sequence>
<proteinExistence type="inferred from homology"/>
<evidence type="ECO:0000256" key="1">
    <source>
        <dbReference type="ARBA" id="ARBA00010528"/>
    </source>
</evidence>
<evidence type="ECO:0000256" key="4">
    <source>
        <dbReference type="ARBA" id="ARBA00035244"/>
    </source>
</evidence>
<reference evidence="7" key="1">
    <citation type="journal article" date="2021" name="Front. Microbiol.">
        <title>Genome Analysis of a Verrucomicrobial Endosymbiont With a Tiny Genome Discovered in an Antarctic Lake.</title>
        <authorList>
            <person name="Williams T.J."/>
            <person name="Allen M.A."/>
            <person name="Ivanova N."/>
            <person name="Huntemann M."/>
            <person name="Haque S."/>
            <person name="Hancock A.M."/>
            <person name="Brazendale S."/>
            <person name="Cavicchioli R."/>
        </authorList>
    </citation>
    <scope>NUCLEOTIDE SEQUENCE</scope>
    <source>
        <strain evidence="7">MAG_Ga0307966_1000010</strain>
    </source>
</reference>
<accession>A0AA51BKD4</accession>
<evidence type="ECO:0000256" key="2">
    <source>
        <dbReference type="ARBA" id="ARBA00022980"/>
    </source>
</evidence>
<keyword evidence="2 7" id="KW-0689">Ribosomal protein</keyword>
<dbReference type="Gene3D" id="3.40.1370.10">
    <property type="match status" value="1"/>
</dbReference>
<dbReference type="AlphaFoldDB" id="A0AA51BKD4"/>
<dbReference type="PANTHER" id="PTHR10746:SF6">
    <property type="entry name" value="LARGE RIBOSOMAL SUBUNIT PROTEIN UL4M"/>
    <property type="match status" value="1"/>
</dbReference>
<comment type="similarity">
    <text evidence="1">Belongs to the universal ribosomal protein uL4 family.</text>
</comment>
<protein>
    <recommendedName>
        <fullName evidence="4">Large ribosomal subunit protein uL4</fullName>
    </recommendedName>
    <alternativeName>
        <fullName evidence="5">50S ribosomal protein L4</fullName>
    </alternativeName>
</protein>
<gene>
    <name evidence="7" type="primary">rplD</name>
    <name evidence="7" type="ORF">QTO32_00795</name>
</gene>
<reference evidence="7" key="2">
    <citation type="submission" date="2023-06" db="EMBL/GenBank/DDBJ databases">
        <authorList>
            <person name="Williams T.J."/>
            <person name="Allen M.A."/>
            <person name="Ivanova N."/>
            <person name="Huntemann M."/>
            <person name="Haque S."/>
            <person name="Hancock A.M."/>
            <person name="Brazendale S."/>
            <person name="Cavicchioli R."/>
        </authorList>
    </citation>
    <scope>NUCLEOTIDE SEQUENCE</scope>
    <source>
        <strain evidence="7">MAG_Ga0307966_1000010</strain>
    </source>
</reference>
<evidence type="ECO:0000256" key="5">
    <source>
        <dbReference type="ARBA" id="ARBA00035462"/>
    </source>
</evidence>
<dbReference type="InterPro" id="IPR013005">
    <property type="entry name" value="Ribosomal_uL4-like"/>
</dbReference>
<dbReference type="NCBIfam" id="TIGR03953">
    <property type="entry name" value="rplD_bact"/>
    <property type="match status" value="1"/>
</dbReference>
<dbReference type="GO" id="GO:1990904">
    <property type="term" value="C:ribonucleoprotein complex"/>
    <property type="evidence" value="ECO:0007669"/>
    <property type="project" value="UniProtKB-KW"/>
</dbReference>
<evidence type="ECO:0000313" key="7">
    <source>
        <dbReference type="EMBL" id="WMI30440.1"/>
    </source>
</evidence>
<organism evidence="7">
    <name type="scientific">Candidatus Organicella extenuata</name>
    <dbReference type="NCBI Taxonomy" id="2841811"/>
    <lineage>
        <taxon>Bacteria</taxon>
        <taxon>Pseudomonadati</taxon>
        <taxon>Verrucomicrobiota</taxon>
        <taxon>Candidatus Organicella</taxon>
    </lineage>
</organism>
<dbReference type="Pfam" id="PF00573">
    <property type="entry name" value="Ribosomal_L4"/>
    <property type="match status" value="1"/>
</dbReference>
<feature type="region of interest" description="Disordered" evidence="6">
    <location>
        <begin position="53"/>
        <end position="77"/>
    </location>
</feature>
<evidence type="ECO:0000256" key="3">
    <source>
        <dbReference type="ARBA" id="ARBA00023274"/>
    </source>
</evidence>
<dbReference type="GO" id="GO:0005840">
    <property type="term" value="C:ribosome"/>
    <property type="evidence" value="ECO:0007669"/>
    <property type="project" value="UniProtKB-KW"/>
</dbReference>
<dbReference type="GO" id="GO:0006412">
    <property type="term" value="P:translation"/>
    <property type="evidence" value="ECO:0007669"/>
    <property type="project" value="InterPro"/>
</dbReference>
<dbReference type="Proteomes" id="UP001238843">
    <property type="component" value="Chromosome"/>
</dbReference>
<dbReference type="InterPro" id="IPR002136">
    <property type="entry name" value="Ribosomal_uL4"/>
</dbReference>
<evidence type="ECO:0000256" key="6">
    <source>
        <dbReference type="SAM" id="MobiDB-lite"/>
    </source>
</evidence>
<dbReference type="EMBL" id="CP128385">
    <property type="protein sequence ID" value="WMI30440.1"/>
    <property type="molecule type" value="Genomic_DNA"/>
</dbReference>
<dbReference type="GO" id="GO:0003735">
    <property type="term" value="F:structural constituent of ribosome"/>
    <property type="evidence" value="ECO:0007669"/>
    <property type="project" value="InterPro"/>
</dbReference>
<dbReference type="InterPro" id="IPR023574">
    <property type="entry name" value="Ribosomal_uL4_dom_sf"/>
</dbReference>
<keyword evidence="3" id="KW-0687">Ribonucleoprotein</keyword>
<name>A0AA51BKD4_9BACT</name>
<dbReference type="PANTHER" id="PTHR10746">
    <property type="entry name" value="50S RIBOSOMAL PROTEIN L4"/>
    <property type="match status" value="1"/>
</dbReference>